<evidence type="ECO:0000313" key="3">
    <source>
        <dbReference type="Proteomes" id="UP000639606"/>
    </source>
</evidence>
<dbReference type="EMBL" id="BMRG01000009">
    <property type="protein sequence ID" value="GGP66700.1"/>
    <property type="molecule type" value="Genomic_DNA"/>
</dbReference>
<name>A0A918APH4_9PSEU</name>
<reference evidence="2" key="1">
    <citation type="journal article" date="2014" name="Int. J. Syst. Evol. Microbiol.">
        <title>Complete genome sequence of Corynebacterium casei LMG S-19264T (=DSM 44701T), isolated from a smear-ripened cheese.</title>
        <authorList>
            <consortium name="US DOE Joint Genome Institute (JGI-PGF)"/>
            <person name="Walter F."/>
            <person name="Albersmeier A."/>
            <person name="Kalinowski J."/>
            <person name="Ruckert C."/>
        </authorList>
    </citation>
    <scope>NUCLEOTIDE SEQUENCE</scope>
    <source>
        <strain evidence="2">JCM 3313</strain>
    </source>
</reference>
<proteinExistence type="predicted"/>
<keyword evidence="1" id="KW-1133">Transmembrane helix</keyword>
<keyword evidence="3" id="KW-1185">Reference proteome</keyword>
<keyword evidence="1" id="KW-0472">Membrane</keyword>
<dbReference type="AlphaFoldDB" id="A0A918APH4"/>
<feature type="transmembrane region" description="Helical" evidence="1">
    <location>
        <begin position="79"/>
        <end position="99"/>
    </location>
</feature>
<dbReference type="RefSeq" id="WP_189225217.1">
    <property type="nucleotide sequence ID" value="NZ_BMRG01000009.1"/>
</dbReference>
<evidence type="ECO:0000313" key="2">
    <source>
        <dbReference type="EMBL" id="GGP66700.1"/>
    </source>
</evidence>
<comment type="caution">
    <text evidence="2">The sequence shown here is derived from an EMBL/GenBank/DDBJ whole genome shotgun (WGS) entry which is preliminary data.</text>
</comment>
<dbReference type="Proteomes" id="UP000639606">
    <property type="component" value="Unassembled WGS sequence"/>
</dbReference>
<sequence length="206" mass="22313">MRKLLVWTHVVSSTTWMCMALALFAVVGYASGAVGDQRRHAFEIAHLLDVEVLQFAATTAAFTGLMLSGLTPWGYFRHWWVLLKFGITLIQLYVGIFVLSPNLHPDGSAALTRVGALLMASALACQVWLSVAKPGGRTPWASAGRLPTAPPWAFAACLAVPFADYALGEFLLGQSIPLMSLLLVVCYPVTRRIAGSSRRRKAVAAR</sequence>
<reference evidence="2" key="2">
    <citation type="submission" date="2020-09" db="EMBL/GenBank/DDBJ databases">
        <authorList>
            <person name="Sun Q."/>
            <person name="Ohkuma M."/>
        </authorList>
    </citation>
    <scope>NUCLEOTIDE SEQUENCE</scope>
    <source>
        <strain evidence="2">JCM 3313</strain>
    </source>
</reference>
<feature type="transmembrane region" description="Helical" evidence="1">
    <location>
        <begin position="6"/>
        <end position="31"/>
    </location>
</feature>
<protein>
    <submittedName>
        <fullName evidence="2">Uncharacterized protein</fullName>
    </submittedName>
</protein>
<feature type="transmembrane region" description="Helical" evidence="1">
    <location>
        <begin position="111"/>
        <end position="129"/>
    </location>
</feature>
<keyword evidence="1" id="KW-0812">Transmembrane</keyword>
<organism evidence="2 3">
    <name type="scientific">Saccharothrix coeruleofusca</name>
    <dbReference type="NCBI Taxonomy" id="33919"/>
    <lineage>
        <taxon>Bacteria</taxon>
        <taxon>Bacillati</taxon>
        <taxon>Actinomycetota</taxon>
        <taxon>Actinomycetes</taxon>
        <taxon>Pseudonocardiales</taxon>
        <taxon>Pseudonocardiaceae</taxon>
        <taxon>Saccharothrix</taxon>
    </lineage>
</organism>
<feature type="transmembrane region" description="Helical" evidence="1">
    <location>
        <begin position="52"/>
        <end position="73"/>
    </location>
</feature>
<feature type="transmembrane region" description="Helical" evidence="1">
    <location>
        <begin position="170"/>
        <end position="190"/>
    </location>
</feature>
<evidence type="ECO:0000256" key="1">
    <source>
        <dbReference type="SAM" id="Phobius"/>
    </source>
</evidence>
<gene>
    <name evidence="2" type="ORF">GCM10010185_44380</name>
</gene>
<accession>A0A918APH4</accession>